<proteinExistence type="predicted"/>
<accession>A0ABN2QB46</accession>
<evidence type="ECO:0000313" key="4">
    <source>
        <dbReference type="Proteomes" id="UP001499933"/>
    </source>
</evidence>
<keyword evidence="2" id="KW-0812">Transmembrane</keyword>
<keyword evidence="4" id="KW-1185">Reference proteome</keyword>
<organism evidence="3 4">
    <name type="scientific">Microbacterium deminutum</name>
    <dbReference type="NCBI Taxonomy" id="344164"/>
    <lineage>
        <taxon>Bacteria</taxon>
        <taxon>Bacillati</taxon>
        <taxon>Actinomycetota</taxon>
        <taxon>Actinomycetes</taxon>
        <taxon>Micrococcales</taxon>
        <taxon>Microbacteriaceae</taxon>
        <taxon>Microbacterium</taxon>
    </lineage>
</organism>
<name>A0ABN2QB46_9MICO</name>
<feature type="transmembrane region" description="Helical" evidence="2">
    <location>
        <begin position="16"/>
        <end position="42"/>
    </location>
</feature>
<protein>
    <recommendedName>
        <fullName evidence="5">DUF342 domain-containing protein</fullName>
    </recommendedName>
</protein>
<gene>
    <name evidence="3" type="ORF">GCM10009776_08530</name>
</gene>
<evidence type="ECO:0008006" key="5">
    <source>
        <dbReference type="Google" id="ProtNLM"/>
    </source>
</evidence>
<feature type="region of interest" description="Disordered" evidence="1">
    <location>
        <begin position="493"/>
        <end position="513"/>
    </location>
</feature>
<evidence type="ECO:0000256" key="1">
    <source>
        <dbReference type="SAM" id="MobiDB-lite"/>
    </source>
</evidence>
<reference evidence="3 4" key="1">
    <citation type="journal article" date="2019" name="Int. J. Syst. Evol. Microbiol.">
        <title>The Global Catalogue of Microorganisms (GCM) 10K type strain sequencing project: providing services to taxonomists for standard genome sequencing and annotation.</title>
        <authorList>
            <consortium name="The Broad Institute Genomics Platform"/>
            <consortium name="The Broad Institute Genome Sequencing Center for Infectious Disease"/>
            <person name="Wu L."/>
            <person name="Ma J."/>
        </authorList>
    </citation>
    <scope>NUCLEOTIDE SEQUENCE [LARGE SCALE GENOMIC DNA]</scope>
    <source>
        <strain evidence="3 4">JCM 14901</strain>
    </source>
</reference>
<comment type="caution">
    <text evidence="3">The sequence shown here is derived from an EMBL/GenBank/DDBJ whole genome shotgun (WGS) entry which is preliminary data.</text>
</comment>
<dbReference type="RefSeq" id="WP_344091507.1">
    <property type="nucleotide sequence ID" value="NZ_BAAAOG010000001.1"/>
</dbReference>
<sequence length="513" mass="52607">MLVIRRLRARNGRDEGVALVAVIGIMLVGFLAVGMIASTVIFTIQSNSRNTSGTQAFIAAESGRDAVLAKVLAGTCSLTASNTNATQPPLYSASAQTGVDAGHVSSVCPSTTVSNTLVISSTGTGPDGSTATITSVYQRPVTYTNQPGGTMAYFSGEFLATQSTYTGDLVIRDGNYSCNSHSVIDGDLWVTKGSVDLSADCTINGDVYALGSVSIGNGAGVTIKGNVVANGMISVTSNKAQVDGSLLSNATISVTKGTINGDARAAGAATVAAGTVLGMVKSNATPNPAVFVPDLATVYMMTTWVDLPLARASWGSDVKWQTGPCNGADVMTAATQTLSAPYTRAGVDYTGCTGPVTIKLSGGAANVRQDVVFLVAPGSTMSVNVASNLNSTLTPQPQLFFIHGDQVQGNSAPNCGAGSASDSLSLPNTVKARLLFYSPCGLKQSSQNGLVFNGQFYSNNDGNPHWVHPDFTCQPMAWAPMLDLGCKINASTPGSGSATPTVQPPVLISQTEQ</sequence>
<keyword evidence="2" id="KW-0472">Membrane</keyword>
<evidence type="ECO:0000313" key="3">
    <source>
        <dbReference type="EMBL" id="GAA1948787.1"/>
    </source>
</evidence>
<dbReference type="EMBL" id="BAAAOG010000001">
    <property type="protein sequence ID" value="GAA1948787.1"/>
    <property type="molecule type" value="Genomic_DNA"/>
</dbReference>
<keyword evidence="2" id="KW-1133">Transmembrane helix</keyword>
<evidence type="ECO:0000256" key="2">
    <source>
        <dbReference type="SAM" id="Phobius"/>
    </source>
</evidence>
<dbReference type="Proteomes" id="UP001499933">
    <property type="component" value="Unassembled WGS sequence"/>
</dbReference>